<dbReference type="InterPro" id="IPR053959">
    <property type="entry name" value="YvlB/LiaX_N"/>
</dbReference>
<sequence>MRERDRIIELVKKGVISSEEALVLLENLDIDTEKQQEQAEDSQEEQCQTEEAVSSIEDKYQADYEQLEHILDELATRANRASAELDGIQEEMVHTLARIKELEEQKMVLDTLEELDSLEEAQQAERQALEEQLNKLRSKLTELQVEKETAEDELEAIKQEQKSNKKEQWFQGFDMPDDWEESVNDLGQKMTEASTRLGKKVSQAGSQLGRFFKETVKNVSDTVSDNVDWKDVNIKVPGMVTNSFSHEFYYPEITASLIDFKVANGQVNFKTWDSQDLKVEANIKIYGKMNADTLFEAFLERSRIEVTEESISFQIPNKRIKADLTVYLPRKDYDYVSVKMLNGDIEVEELQVNDIYAKSTNGDMEFHQLTATMLEIEGVNGDIEITDSQIVDLLAESVNGEIITRSAIENYSVSNVNGDIKLTALEPLVKKVEVKLVNGDIKLSMPSSLGLEGTAKVSIGSIKNRLERTEVLREKKEKTNQLLQFRRFSEENQETVRIHATTTTGSIYLKDSEQE</sequence>
<dbReference type="AlphaFoldDB" id="A0A3R9ZWX8"/>
<dbReference type="RefSeq" id="WP_125942269.1">
    <property type="nucleotide sequence ID" value="NZ_PXZH01000001.1"/>
</dbReference>
<dbReference type="Pfam" id="PF22746">
    <property type="entry name" value="SHOCT-like_DUF2089-C"/>
    <property type="match status" value="1"/>
</dbReference>
<dbReference type="Pfam" id="PF13349">
    <property type="entry name" value="DUF4097"/>
    <property type="match status" value="1"/>
</dbReference>
<evidence type="ECO:0000313" key="4">
    <source>
        <dbReference type="EMBL" id="RST89658.1"/>
    </source>
</evidence>
<protein>
    <submittedName>
        <fullName evidence="4">Uncharacterized protein</fullName>
    </submittedName>
</protein>
<name>A0A3R9ZWX8_9ENTE</name>
<evidence type="ECO:0000256" key="1">
    <source>
        <dbReference type="SAM" id="MobiDB-lite"/>
    </source>
</evidence>
<dbReference type="OrthoDB" id="2240743at2"/>
<feature type="domain" description="YvlB/LiaX N-terminal" evidence="3">
    <location>
        <begin position="3"/>
        <end position="29"/>
    </location>
</feature>
<dbReference type="EMBL" id="PXZH01000001">
    <property type="protein sequence ID" value="RST89658.1"/>
    <property type="molecule type" value="Genomic_DNA"/>
</dbReference>
<feature type="domain" description="DUF4097" evidence="2">
    <location>
        <begin position="258"/>
        <end position="479"/>
    </location>
</feature>
<organism evidence="4 5">
    <name type="scientific">Vagococcus humatus</name>
    <dbReference type="NCBI Taxonomy" id="1889241"/>
    <lineage>
        <taxon>Bacteria</taxon>
        <taxon>Bacillati</taxon>
        <taxon>Bacillota</taxon>
        <taxon>Bacilli</taxon>
        <taxon>Lactobacillales</taxon>
        <taxon>Enterococcaceae</taxon>
        <taxon>Vagococcus</taxon>
    </lineage>
</organism>
<proteinExistence type="predicted"/>
<dbReference type="NCBIfam" id="NF038025">
    <property type="entry name" value="dapto_LiaX"/>
    <property type="match status" value="1"/>
</dbReference>
<evidence type="ECO:0000259" key="3">
    <source>
        <dbReference type="Pfam" id="PF22746"/>
    </source>
</evidence>
<feature type="compositionally biased region" description="Basic and acidic residues" evidence="1">
    <location>
        <begin position="155"/>
        <end position="168"/>
    </location>
</feature>
<accession>A0A3R9ZWX8</accession>
<evidence type="ECO:0000259" key="2">
    <source>
        <dbReference type="Pfam" id="PF13349"/>
    </source>
</evidence>
<feature type="region of interest" description="Disordered" evidence="1">
    <location>
        <begin position="145"/>
        <end position="176"/>
    </location>
</feature>
<reference evidence="4 5" key="1">
    <citation type="submission" date="2018-03" db="EMBL/GenBank/DDBJ databases">
        <authorList>
            <person name="Gulvik C.A."/>
        </authorList>
    </citation>
    <scope>NUCLEOTIDE SEQUENCE [LARGE SCALE GENOMIC DNA]</scope>
    <source>
        <strain evidence="4 5">JCM 31581</strain>
    </source>
</reference>
<evidence type="ECO:0000313" key="5">
    <source>
        <dbReference type="Proteomes" id="UP000277864"/>
    </source>
</evidence>
<comment type="caution">
    <text evidence="4">The sequence shown here is derived from an EMBL/GenBank/DDBJ whole genome shotgun (WGS) entry which is preliminary data.</text>
</comment>
<dbReference type="InterPro" id="IPR025164">
    <property type="entry name" value="Toastrack_DUF4097"/>
</dbReference>
<dbReference type="InterPro" id="IPR058219">
    <property type="entry name" value="LiaX"/>
</dbReference>
<gene>
    <name evidence="4" type="ORF">C7P63_00850</name>
</gene>
<keyword evidence="5" id="KW-1185">Reference proteome</keyword>
<dbReference type="Proteomes" id="UP000277864">
    <property type="component" value="Unassembled WGS sequence"/>
</dbReference>